<dbReference type="Pfam" id="PF13813">
    <property type="entry name" value="MBOAT_2"/>
    <property type="match status" value="1"/>
</dbReference>
<name>A0A0A0K6W1_CUCSA</name>
<feature type="transmembrane region" description="Helical" evidence="10">
    <location>
        <begin position="155"/>
        <end position="175"/>
    </location>
</feature>
<evidence type="ECO:0000256" key="9">
    <source>
        <dbReference type="ARBA" id="ARBA00023315"/>
    </source>
</evidence>
<proteinExistence type="inferred from homology"/>
<keyword evidence="9" id="KW-0012">Acyltransferase</keyword>
<keyword evidence="4" id="KW-0808">Transferase</keyword>
<evidence type="ECO:0000256" key="10">
    <source>
        <dbReference type="SAM" id="Phobius"/>
    </source>
</evidence>
<dbReference type="EMBL" id="CM002928">
    <property type="protein sequence ID" value="KGN44002.1"/>
    <property type="molecule type" value="Genomic_DNA"/>
</dbReference>
<feature type="transmembrane region" description="Helical" evidence="10">
    <location>
        <begin position="6"/>
        <end position="26"/>
    </location>
</feature>
<keyword evidence="5 10" id="KW-0812">Transmembrane</keyword>
<keyword evidence="8 10" id="KW-0472">Membrane</keyword>
<dbReference type="PANTHER" id="PTHR31595:SF57">
    <property type="entry name" value="OS04G0481900 PROTEIN"/>
    <property type="match status" value="1"/>
</dbReference>
<reference evidence="12 13" key="4">
    <citation type="journal article" date="2011" name="BMC Genomics">
        <title>RNA-Seq improves annotation of protein-coding genes in the cucumber genome.</title>
        <authorList>
            <person name="Li Z."/>
            <person name="Zhang Z."/>
            <person name="Yan P."/>
            <person name="Huang S."/>
            <person name="Fei Z."/>
            <person name="Lin K."/>
        </authorList>
    </citation>
    <scope>NUCLEOTIDE SEQUENCE [LARGE SCALE GENOMIC DNA]</scope>
    <source>
        <strain evidence="13">cv. 9930</strain>
    </source>
</reference>
<evidence type="ECO:0000256" key="8">
    <source>
        <dbReference type="ARBA" id="ARBA00023136"/>
    </source>
</evidence>
<dbReference type="STRING" id="3659.A0A0A0K6W1"/>
<keyword evidence="13" id="KW-1185">Reference proteome</keyword>
<dbReference type="Gramene" id="KGN44002">
    <property type="protein sequence ID" value="KGN44002"/>
    <property type="gene ID" value="Csa_7G091220"/>
</dbReference>
<accession>A0A0A0K6W1</accession>
<dbReference type="KEGG" id="csv:101217501"/>
<dbReference type="GO" id="GO:0008374">
    <property type="term" value="F:O-acyltransferase activity"/>
    <property type="evidence" value="ECO:0007669"/>
    <property type="project" value="InterPro"/>
</dbReference>
<evidence type="ECO:0000256" key="3">
    <source>
        <dbReference type="ARBA" id="ARBA00007282"/>
    </source>
</evidence>
<dbReference type="PANTHER" id="PTHR31595">
    <property type="entry name" value="LONG-CHAIN-ALCOHOL O-FATTY-ACYLTRANSFERASE 3-RELATED"/>
    <property type="match status" value="1"/>
</dbReference>
<comment type="pathway">
    <text evidence="2">Secondary metabolite biosynthesis.</text>
</comment>
<reference evidence="12 13" key="2">
    <citation type="journal article" date="2009" name="PLoS ONE">
        <title>An integrated genetic and cytogenetic map of the cucumber genome.</title>
        <authorList>
            <person name="Ren Y."/>
            <person name="Zhang Z."/>
            <person name="Liu J."/>
            <person name="Staub J.E."/>
            <person name="Han Y."/>
            <person name="Cheng Z."/>
            <person name="Li X."/>
            <person name="Lu J."/>
            <person name="Miao H."/>
            <person name="Kang H."/>
            <person name="Xie B."/>
            <person name="Gu X."/>
            <person name="Wang X."/>
            <person name="Du Y."/>
            <person name="Jin W."/>
            <person name="Huang S."/>
        </authorList>
    </citation>
    <scope>NUCLEOTIDE SEQUENCE [LARGE SCALE GENOMIC DNA]</scope>
    <source>
        <strain evidence="13">cv. 9930</strain>
    </source>
</reference>
<dbReference type="InterPro" id="IPR044851">
    <property type="entry name" value="Wax_synthase"/>
</dbReference>
<comment type="subcellular location">
    <subcellularLocation>
        <location evidence="1">Membrane</location>
        <topology evidence="1">Multi-pass membrane protein</topology>
    </subcellularLocation>
</comment>
<feature type="transmembrane region" description="Helical" evidence="10">
    <location>
        <begin position="286"/>
        <end position="308"/>
    </location>
</feature>
<feature type="transmembrane region" description="Helical" evidence="10">
    <location>
        <begin position="38"/>
        <end position="66"/>
    </location>
</feature>
<evidence type="ECO:0000256" key="7">
    <source>
        <dbReference type="ARBA" id="ARBA00023098"/>
    </source>
</evidence>
<feature type="transmembrane region" description="Helical" evidence="10">
    <location>
        <begin position="229"/>
        <end position="250"/>
    </location>
</feature>
<dbReference type="GO" id="GO:0006629">
    <property type="term" value="P:lipid metabolic process"/>
    <property type="evidence" value="ECO:0007669"/>
    <property type="project" value="UniProtKB-KW"/>
</dbReference>
<evidence type="ECO:0000256" key="5">
    <source>
        <dbReference type="ARBA" id="ARBA00022692"/>
    </source>
</evidence>
<dbReference type="Proteomes" id="UP000029981">
    <property type="component" value="Chromosome 7"/>
</dbReference>
<dbReference type="eggNOG" id="ENOG502QSCR">
    <property type="taxonomic scope" value="Eukaryota"/>
</dbReference>
<feature type="transmembrane region" description="Helical" evidence="10">
    <location>
        <begin position="124"/>
        <end position="143"/>
    </location>
</feature>
<evidence type="ECO:0000256" key="6">
    <source>
        <dbReference type="ARBA" id="ARBA00022989"/>
    </source>
</evidence>
<sequence length="316" mass="36240">MVGEIVRFIKVLPVFILSSLYCYFIASKFSKAKLRLLSLLPVFSIFVVLPLYFSSILFTSSVGLFVTWLTTFKLLLFTFDSGPLASNPPLSFPLFASIAFFPTRTKHNKTTPHDQKSLPKLLPLNLPTKVVILAILILGNSYIDLVCPNNVKSWINGATVYFYLDVVMSLSNVFVQSTFGVEVRQPFNEPYLATSLQNLWGRRWNLLVSETLHSTIYKPIRYKVGMPRWVAVVTVFVVSGLMHELLYYYMVRANPTWEFTWFFVIHGVCLALEIELKRAYEKKWQLQRAVSTLLTTMFTGTTTLWLLFPLMLKTLA</sequence>
<reference evidence="12 13" key="1">
    <citation type="journal article" date="2009" name="Nat. Genet.">
        <title>The genome of the cucumber, Cucumis sativus L.</title>
        <authorList>
            <person name="Huang S."/>
            <person name="Li R."/>
            <person name="Zhang Z."/>
            <person name="Li L."/>
            <person name="Gu X."/>
            <person name="Fan W."/>
            <person name="Lucas W.J."/>
            <person name="Wang X."/>
            <person name="Xie B."/>
            <person name="Ni P."/>
            <person name="Ren Y."/>
            <person name="Zhu H."/>
            <person name="Li J."/>
            <person name="Lin K."/>
            <person name="Jin W."/>
            <person name="Fei Z."/>
            <person name="Li G."/>
            <person name="Staub J."/>
            <person name="Kilian A."/>
            <person name="van der Vossen E.A."/>
            <person name="Wu Y."/>
            <person name="Guo J."/>
            <person name="He J."/>
            <person name="Jia Z."/>
            <person name="Ren Y."/>
            <person name="Tian G."/>
            <person name="Lu Y."/>
            <person name="Ruan J."/>
            <person name="Qian W."/>
            <person name="Wang M."/>
            <person name="Huang Q."/>
            <person name="Li B."/>
            <person name="Xuan Z."/>
            <person name="Cao J."/>
            <person name="Asan"/>
            <person name="Wu Z."/>
            <person name="Zhang J."/>
            <person name="Cai Q."/>
            <person name="Bai Y."/>
            <person name="Zhao B."/>
            <person name="Han Y."/>
            <person name="Li Y."/>
            <person name="Li X."/>
            <person name="Wang S."/>
            <person name="Shi Q."/>
            <person name="Liu S."/>
            <person name="Cho W.K."/>
            <person name="Kim J.Y."/>
            <person name="Xu Y."/>
            <person name="Heller-Uszynska K."/>
            <person name="Miao H."/>
            <person name="Cheng Z."/>
            <person name="Zhang S."/>
            <person name="Wu J."/>
            <person name="Yang Y."/>
            <person name="Kang H."/>
            <person name="Li M."/>
            <person name="Liang H."/>
            <person name="Ren X."/>
            <person name="Shi Z."/>
            <person name="Wen M."/>
            <person name="Jian M."/>
            <person name="Yang H."/>
            <person name="Zhang G."/>
            <person name="Yang Z."/>
            <person name="Chen R."/>
            <person name="Liu S."/>
            <person name="Li J."/>
            <person name="Ma L."/>
            <person name="Liu H."/>
            <person name="Zhou Y."/>
            <person name="Zhao J."/>
            <person name="Fang X."/>
            <person name="Li G."/>
            <person name="Fang L."/>
            <person name="Li Y."/>
            <person name="Liu D."/>
            <person name="Zheng H."/>
            <person name="Zhang Y."/>
            <person name="Qin N."/>
            <person name="Li Z."/>
            <person name="Yang G."/>
            <person name="Yang S."/>
            <person name="Bolund L."/>
            <person name="Kristiansen K."/>
            <person name="Zheng H."/>
            <person name="Li S."/>
            <person name="Zhang X."/>
            <person name="Yang H."/>
            <person name="Wang J."/>
            <person name="Sun R."/>
            <person name="Zhang B."/>
            <person name="Jiang S."/>
            <person name="Wang J."/>
            <person name="Du Y."/>
            <person name="Li S."/>
        </authorList>
    </citation>
    <scope>NUCLEOTIDE SEQUENCE [LARGE SCALE GENOMIC DNA]</scope>
    <source>
        <strain evidence="13">cv. 9930</strain>
    </source>
</reference>
<evidence type="ECO:0000256" key="4">
    <source>
        <dbReference type="ARBA" id="ARBA00022679"/>
    </source>
</evidence>
<keyword evidence="6 10" id="KW-1133">Transmembrane helix</keyword>
<dbReference type="AlphaFoldDB" id="A0A0A0K6W1"/>
<evidence type="ECO:0000256" key="2">
    <source>
        <dbReference type="ARBA" id="ARBA00005179"/>
    </source>
</evidence>
<gene>
    <name evidence="12" type="ORF">Csa_7G091220</name>
</gene>
<dbReference type="InterPro" id="IPR032805">
    <property type="entry name" value="Wax_synthase_dom"/>
</dbReference>
<protein>
    <recommendedName>
        <fullName evidence="11">Wax synthase domain-containing protein</fullName>
    </recommendedName>
</protein>
<dbReference type="OrthoDB" id="1077582at2759"/>
<organism evidence="12 13">
    <name type="scientific">Cucumis sativus</name>
    <name type="common">Cucumber</name>
    <dbReference type="NCBI Taxonomy" id="3659"/>
    <lineage>
        <taxon>Eukaryota</taxon>
        <taxon>Viridiplantae</taxon>
        <taxon>Streptophyta</taxon>
        <taxon>Embryophyta</taxon>
        <taxon>Tracheophyta</taxon>
        <taxon>Spermatophyta</taxon>
        <taxon>Magnoliopsida</taxon>
        <taxon>eudicotyledons</taxon>
        <taxon>Gunneridae</taxon>
        <taxon>Pentapetalae</taxon>
        <taxon>rosids</taxon>
        <taxon>fabids</taxon>
        <taxon>Cucurbitales</taxon>
        <taxon>Cucurbitaceae</taxon>
        <taxon>Benincaseae</taxon>
        <taxon>Cucumis</taxon>
    </lineage>
</organism>
<dbReference type="GO" id="GO:0016020">
    <property type="term" value="C:membrane"/>
    <property type="evidence" value="ECO:0007669"/>
    <property type="project" value="UniProtKB-SubCell"/>
</dbReference>
<evidence type="ECO:0000313" key="13">
    <source>
        <dbReference type="Proteomes" id="UP000029981"/>
    </source>
</evidence>
<evidence type="ECO:0000259" key="11">
    <source>
        <dbReference type="Pfam" id="PF13813"/>
    </source>
</evidence>
<keyword evidence="7" id="KW-0443">Lipid metabolism</keyword>
<evidence type="ECO:0000313" key="12">
    <source>
        <dbReference type="EMBL" id="KGN44002.1"/>
    </source>
</evidence>
<feature type="domain" description="Wax synthase" evidence="11">
    <location>
        <begin position="186"/>
        <end position="263"/>
    </location>
</feature>
<feature type="transmembrane region" description="Helical" evidence="10">
    <location>
        <begin position="86"/>
        <end position="103"/>
    </location>
</feature>
<dbReference type="OMA" id="CFYIPSK"/>
<feature type="transmembrane region" description="Helical" evidence="10">
    <location>
        <begin position="256"/>
        <end position="274"/>
    </location>
</feature>
<reference evidence="12 13" key="3">
    <citation type="journal article" date="2010" name="BMC Genomics">
        <title>Transcriptome sequencing and comparative analysis of cucumber flowers with different sex types.</title>
        <authorList>
            <person name="Guo S."/>
            <person name="Zheng Y."/>
            <person name="Joung J.G."/>
            <person name="Liu S."/>
            <person name="Zhang Z."/>
            <person name="Crasta O.R."/>
            <person name="Sobral B.W."/>
            <person name="Xu Y."/>
            <person name="Huang S."/>
            <person name="Fei Z."/>
        </authorList>
    </citation>
    <scope>NUCLEOTIDE SEQUENCE [LARGE SCALE GENOMIC DNA]</scope>
    <source>
        <strain evidence="13">cv. 9930</strain>
    </source>
</reference>
<evidence type="ECO:0000256" key="1">
    <source>
        <dbReference type="ARBA" id="ARBA00004141"/>
    </source>
</evidence>
<comment type="similarity">
    <text evidence="3">Belongs to the wax synthase family.</text>
</comment>